<gene>
    <name evidence="1" type="ORF">E5J99_00760</name>
</gene>
<evidence type="ECO:0000313" key="2">
    <source>
        <dbReference type="Proteomes" id="UP000297739"/>
    </source>
</evidence>
<name>A0A4Z0PUQ6_9BACT</name>
<proteinExistence type="predicted"/>
<accession>A0A4Z0PUQ6</accession>
<dbReference type="AlphaFoldDB" id="A0A4Z0PUQ6"/>
<comment type="caution">
    <text evidence="1">The sequence shown here is derived from an EMBL/GenBank/DDBJ whole genome shotgun (WGS) entry which is preliminary data.</text>
</comment>
<reference evidence="1 2" key="1">
    <citation type="submission" date="2019-04" db="EMBL/GenBank/DDBJ databases">
        <authorList>
            <person name="Feng G."/>
            <person name="Zhang J."/>
            <person name="Zhu H."/>
        </authorList>
    </citation>
    <scope>NUCLEOTIDE SEQUENCE [LARGE SCALE GENOMIC DNA]</scope>
    <source>
        <strain evidence="1 2">JCM 17223</strain>
    </source>
</reference>
<evidence type="ECO:0000313" key="1">
    <source>
        <dbReference type="EMBL" id="TGE20132.1"/>
    </source>
</evidence>
<protein>
    <submittedName>
        <fullName evidence="1">Uncharacterized protein</fullName>
    </submittedName>
</protein>
<dbReference type="EMBL" id="SRLD01000001">
    <property type="protein sequence ID" value="TGE20132.1"/>
    <property type="molecule type" value="Genomic_DNA"/>
</dbReference>
<dbReference type="RefSeq" id="WP_135495807.1">
    <property type="nucleotide sequence ID" value="NZ_SRLD01000001.1"/>
</dbReference>
<dbReference type="OrthoDB" id="3078204at2"/>
<sequence length="183" mass="20762">MQTTAYAGEPILFRVRIGNTADSAVTLVYALDGSDGLLRVPAAYFSAQQLTPGLLQQEPGRCICLNDIDSTDFIRLPPRASFDPLEKEAKYSFKISQIYPTLPAGDYAIRFHYSTLEPQQERWMGWSSLPPDVTQEEWRARTKRHREAVRQQLQRVPRVRLVSNLVRVHVEPARLPVAQLGAE</sequence>
<organism evidence="1 2">
    <name type="scientific">Hymenobacter elongatus</name>
    <dbReference type="NCBI Taxonomy" id="877208"/>
    <lineage>
        <taxon>Bacteria</taxon>
        <taxon>Pseudomonadati</taxon>
        <taxon>Bacteroidota</taxon>
        <taxon>Cytophagia</taxon>
        <taxon>Cytophagales</taxon>
        <taxon>Hymenobacteraceae</taxon>
        <taxon>Hymenobacter</taxon>
    </lineage>
</organism>
<dbReference type="Proteomes" id="UP000297739">
    <property type="component" value="Unassembled WGS sequence"/>
</dbReference>
<keyword evidence="2" id="KW-1185">Reference proteome</keyword>